<keyword evidence="5" id="KW-1185">Reference proteome</keyword>
<dbReference type="GO" id="GO:0008146">
    <property type="term" value="F:sulfotransferase activity"/>
    <property type="evidence" value="ECO:0007669"/>
    <property type="project" value="InterPro"/>
</dbReference>
<organism evidence="4 5">
    <name type="scientific">Oedothorax gibbosus</name>
    <dbReference type="NCBI Taxonomy" id="931172"/>
    <lineage>
        <taxon>Eukaryota</taxon>
        <taxon>Metazoa</taxon>
        <taxon>Ecdysozoa</taxon>
        <taxon>Arthropoda</taxon>
        <taxon>Chelicerata</taxon>
        <taxon>Arachnida</taxon>
        <taxon>Araneae</taxon>
        <taxon>Araneomorphae</taxon>
        <taxon>Entelegynae</taxon>
        <taxon>Araneoidea</taxon>
        <taxon>Linyphiidae</taxon>
        <taxon>Erigoninae</taxon>
        <taxon>Oedothorax</taxon>
    </lineage>
</organism>
<gene>
    <name evidence="4" type="ORF">JTE90_026056</name>
</gene>
<keyword evidence="2" id="KW-0808">Transferase</keyword>
<evidence type="ECO:0000313" key="4">
    <source>
        <dbReference type="EMBL" id="KAG8181897.1"/>
    </source>
</evidence>
<evidence type="ECO:0000256" key="1">
    <source>
        <dbReference type="ARBA" id="ARBA00005771"/>
    </source>
</evidence>
<evidence type="ECO:0000256" key="2">
    <source>
        <dbReference type="ARBA" id="ARBA00022679"/>
    </source>
</evidence>
<dbReference type="AlphaFoldDB" id="A0AAV6UC10"/>
<evidence type="ECO:0000259" key="3">
    <source>
        <dbReference type="Pfam" id="PF00685"/>
    </source>
</evidence>
<protein>
    <recommendedName>
        <fullName evidence="3">Sulfotransferase domain-containing protein</fullName>
    </recommendedName>
</protein>
<comment type="similarity">
    <text evidence="1">Belongs to the sulfotransferase 1 family.</text>
</comment>
<proteinExistence type="inferred from homology"/>
<name>A0AAV6UC10_9ARAC</name>
<dbReference type="InterPro" id="IPR027417">
    <property type="entry name" value="P-loop_NTPase"/>
</dbReference>
<reference evidence="4 5" key="1">
    <citation type="journal article" date="2022" name="Nat. Ecol. Evol.">
        <title>A masculinizing supergene underlies an exaggerated male reproductive morph in a spider.</title>
        <authorList>
            <person name="Hendrickx F."/>
            <person name="De Corte Z."/>
            <person name="Sonet G."/>
            <person name="Van Belleghem S.M."/>
            <person name="Kostlbacher S."/>
            <person name="Vangestel C."/>
        </authorList>
    </citation>
    <scope>NUCLEOTIDE SEQUENCE [LARGE SCALE GENOMIC DNA]</scope>
    <source>
        <strain evidence="4">W744_W776</strain>
    </source>
</reference>
<dbReference type="Proteomes" id="UP000827092">
    <property type="component" value="Unassembled WGS sequence"/>
</dbReference>
<evidence type="ECO:0000313" key="5">
    <source>
        <dbReference type="Proteomes" id="UP000827092"/>
    </source>
</evidence>
<dbReference type="Gene3D" id="3.40.50.300">
    <property type="entry name" value="P-loop containing nucleotide triphosphate hydrolases"/>
    <property type="match status" value="1"/>
</dbReference>
<dbReference type="PANTHER" id="PTHR11783">
    <property type="entry name" value="SULFOTRANSFERASE SULT"/>
    <property type="match status" value="1"/>
</dbReference>
<dbReference type="Pfam" id="PF00685">
    <property type="entry name" value="Sulfotransfer_1"/>
    <property type="match status" value="1"/>
</dbReference>
<sequence length="265" mass="31563">MNNLSKIQNFICKEDDVIVVSFPKAGTTWLQEIIYCVLNGIDASQHQSLEDRFPYLEFIYPGLASIEKMEGQRLIKTHLPLSILPEDIHKKKPKIFYIMRNPKDVAVSYYHFVRMMTITDYTASFDNFFEDFISDKVAYGPFWKHYTEVWPHRNDPNVLLLYYEDLHKDIHGSIKRIADFLNKDLSEEEINQIADHCSFHNMSKNPNVNYQHWDDLGIRKTNESRFMRKGQIGDWKNYFSEEKNTLMDSWIDEKFMNINFTYDNL</sequence>
<dbReference type="EMBL" id="JAFNEN010000490">
    <property type="protein sequence ID" value="KAG8181897.1"/>
    <property type="molecule type" value="Genomic_DNA"/>
</dbReference>
<dbReference type="InterPro" id="IPR000863">
    <property type="entry name" value="Sulfotransferase_dom"/>
</dbReference>
<feature type="domain" description="Sulfotransferase" evidence="3">
    <location>
        <begin position="15"/>
        <end position="255"/>
    </location>
</feature>
<comment type="caution">
    <text evidence="4">The sequence shown here is derived from an EMBL/GenBank/DDBJ whole genome shotgun (WGS) entry which is preliminary data.</text>
</comment>
<dbReference type="SUPFAM" id="SSF52540">
    <property type="entry name" value="P-loop containing nucleoside triphosphate hydrolases"/>
    <property type="match status" value="1"/>
</dbReference>
<accession>A0AAV6UC10</accession>